<organism evidence="2 3">
    <name type="scientific">Trichomonas vaginalis (strain ATCC PRA-98 / G3)</name>
    <dbReference type="NCBI Taxonomy" id="412133"/>
    <lineage>
        <taxon>Eukaryota</taxon>
        <taxon>Metamonada</taxon>
        <taxon>Parabasalia</taxon>
        <taxon>Trichomonadida</taxon>
        <taxon>Trichomonadidae</taxon>
        <taxon>Trichomonas</taxon>
    </lineage>
</organism>
<dbReference type="RefSeq" id="XP_001579161.1">
    <property type="nucleotide sequence ID" value="XM_001579111.1"/>
</dbReference>
<dbReference type="AlphaFoldDB" id="A2DMZ8"/>
<keyword evidence="1" id="KW-1133">Transmembrane helix</keyword>
<gene>
    <name evidence="2" type="ORF">TVAG_122410</name>
</gene>
<keyword evidence="1" id="KW-0812">Transmembrane</keyword>
<proteinExistence type="predicted"/>
<evidence type="ECO:0000256" key="1">
    <source>
        <dbReference type="SAM" id="Phobius"/>
    </source>
</evidence>
<sequence>MVNFTIFRLSISRSYNESPIISLPNKLDFSHFKISRSQFSRNFGNAIFGYSPQISVSETKFTKITNNAIVISSNMPTEFSTSYVNQSLYSKTNVQITKCHFDRCKSVTEDCGGAINCVKSNVNISNCLFFQCYAKNSGGAIFLSQCTKVLLNSNAFQKNEVEFSASSCHIFLAFDLKISNSNYTEERSNTRAGSISLPSCEDILFSECIFSNITSKYTGIIELNSGSTTMSSVSFYNSNCEAVIYASYLAKLKISKSVFAGITSPAIYWNSFRYANLTENKLCTSNTTSFDGKFKENIIYGEDTTFNVEAAVINLELYGTVVPPTPTSTPSATATPTRSLPPATRQNLVIILDNTPDPTKERLVIIISNNPKLPPRTPSPSINKFKPPPAKQKLINTQQIAMVGGLILIVIVIIIYRVTRKERIPEVNASVFNKLDKGGVKLPRAARMKNADDFFD</sequence>
<dbReference type="KEGG" id="tva:5463668"/>
<dbReference type="SUPFAM" id="SSF51126">
    <property type="entry name" value="Pectin lyase-like"/>
    <property type="match status" value="1"/>
</dbReference>
<dbReference type="InterPro" id="IPR011050">
    <property type="entry name" value="Pectin_lyase_fold/virulence"/>
</dbReference>
<name>A2DMZ8_TRIV3</name>
<dbReference type="EMBL" id="DS113221">
    <property type="protein sequence ID" value="EAY18175.1"/>
    <property type="molecule type" value="Genomic_DNA"/>
</dbReference>
<evidence type="ECO:0000313" key="2">
    <source>
        <dbReference type="EMBL" id="EAY18175.1"/>
    </source>
</evidence>
<feature type="transmembrane region" description="Helical" evidence="1">
    <location>
        <begin position="400"/>
        <end position="418"/>
    </location>
</feature>
<protein>
    <recommendedName>
        <fullName evidence="4">Right handed beta helix domain-containing protein</fullName>
    </recommendedName>
</protein>
<dbReference type="Proteomes" id="UP000001542">
    <property type="component" value="Unassembled WGS sequence"/>
</dbReference>
<reference evidence="2" key="2">
    <citation type="journal article" date="2007" name="Science">
        <title>Draft genome sequence of the sexually transmitted pathogen Trichomonas vaginalis.</title>
        <authorList>
            <person name="Carlton J.M."/>
            <person name="Hirt R.P."/>
            <person name="Silva J.C."/>
            <person name="Delcher A.L."/>
            <person name="Schatz M."/>
            <person name="Zhao Q."/>
            <person name="Wortman J.R."/>
            <person name="Bidwell S.L."/>
            <person name="Alsmark U.C.M."/>
            <person name="Besteiro S."/>
            <person name="Sicheritz-Ponten T."/>
            <person name="Noel C.J."/>
            <person name="Dacks J.B."/>
            <person name="Foster P.G."/>
            <person name="Simillion C."/>
            <person name="Van de Peer Y."/>
            <person name="Miranda-Saavedra D."/>
            <person name="Barton G.J."/>
            <person name="Westrop G.D."/>
            <person name="Mueller S."/>
            <person name="Dessi D."/>
            <person name="Fiori P.L."/>
            <person name="Ren Q."/>
            <person name="Paulsen I."/>
            <person name="Zhang H."/>
            <person name="Bastida-Corcuera F.D."/>
            <person name="Simoes-Barbosa A."/>
            <person name="Brown M.T."/>
            <person name="Hayes R.D."/>
            <person name="Mukherjee M."/>
            <person name="Okumura C.Y."/>
            <person name="Schneider R."/>
            <person name="Smith A.J."/>
            <person name="Vanacova S."/>
            <person name="Villalvazo M."/>
            <person name="Haas B.J."/>
            <person name="Pertea M."/>
            <person name="Feldblyum T.V."/>
            <person name="Utterback T.R."/>
            <person name="Shu C.L."/>
            <person name="Osoegawa K."/>
            <person name="de Jong P.J."/>
            <person name="Hrdy I."/>
            <person name="Horvathova L."/>
            <person name="Zubacova Z."/>
            <person name="Dolezal P."/>
            <person name="Malik S.B."/>
            <person name="Logsdon J.M. Jr."/>
            <person name="Henze K."/>
            <person name="Gupta A."/>
            <person name="Wang C.C."/>
            <person name="Dunne R.L."/>
            <person name="Upcroft J.A."/>
            <person name="Upcroft P."/>
            <person name="White O."/>
            <person name="Salzberg S.L."/>
            <person name="Tang P."/>
            <person name="Chiu C.-H."/>
            <person name="Lee Y.-S."/>
            <person name="Embley T.M."/>
            <person name="Coombs G.H."/>
            <person name="Mottram J.C."/>
            <person name="Tachezy J."/>
            <person name="Fraser-Liggett C.M."/>
            <person name="Johnson P.J."/>
        </authorList>
    </citation>
    <scope>NUCLEOTIDE SEQUENCE [LARGE SCALE GENOMIC DNA]</scope>
    <source>
        <strain evidence="2">G3</strain>
    </source>
</reference>
<accession>A2DMZ8</accession>
<evidence type="ECO:0000313" key="3">
    <source>
        <dbReference type="Proteomes" id="UP000001542"/>
    </source>
</evidence>
<dbReference type="InParanoid" id="A2DMZ8"/>
<reference evidence="2" key="1">
    <citation type="submission" date="2006-10" db="EMBL/GenBank/DDBJ databases">
        <authorList>
            <person name="Amadeo P."/>
            <person name="Zhao Q."/>
            <person name="Wortman J."/>
            <person name="Fraser-Liggett C."/>
            <person name="Carlton J."/>
        </authorList>
    </citation>
    <scope>NUCLEOTIDE SEQUENCE</scope>
    <source>
        <strain evidence="2">G3</strain>
    </source>
</reference>
<keyword evidence="1" id="KW-0472">Membrane</keyword>
<dbReference type="VEuPathDB" id="TrichDB:TVAGG3_1010510"/>
<keyword evidence="3" id="KW-1185">Reference proteome</keyword>
<dbReference type="VEuPathDB" id="TrichDB:TVAG_122410"/>
<evidence type="ECO:0008006" key="4">
    <source>
        <dbReference type="Google" id="ProtNLM"/>
    </source>
</evidence>